<evidence type="ECO:0000256" key="1">
    <source>
        <dbReference type="ARBA" id="ARBA00004370"/>
    </source>
</evidence>
<keyword evidence="3 6" id="KW-0812">Transmembrane</keyword>
<evidence type="ECO:0000256" key="4">
    <source>
        <dbReference type="ARBA" id="ARBA00022989"/>
    </source>
</evidence>
<feature type="compositionally biased region" description="Basic and acidic residues" evidence="7">
    <location>
        <begin position="299"/>
        <end position="308"/>
    </location>
</feature>
<comment type="caution">
    <text evidence="8">The sequence shown here is derived from an EMBL/GenBank/DDBJ whole genome shotgun (WGS) entry which is preliminary data.</text>
</comment>
<gene>
    <name evidence="8" type="ORF">DFR67_11068</name>
</gene>
<keyword evidence="5 6" id="KW-0472">Membrane</keyword>
<evidence type="ECO:0000313" key="9">
    <source>
        <dbReference type="Proteomes" id="UP000247591"/>
    </source>
</evidence>
<keyword evidence="9" id="KW-1185">Reference proteome</keyword>
<protein>
    <recommendedName>
        <fullName evidence="6">SURF1-like protein</fullName>
    </recommendedName>
</protein>
<sequence>MGVRTLRNFLRPGWIALALVVVGFAAACFWVLAPWQLGKNSQNEHQNDLIKRAESAEPVPVDELYRDGRPITDAEWSRVLLTGTYLPDKEVVVRLRSVDGSPAYEVLTPFVETSGNTYLVNRGYVSPVQGTALPPITPAPEQQVTVQARIRASESTMPGREPRVEAGALQVYSIDPALISRTVDEPLAAGYLQLTDGQPGALGVISLPQLETGPYLSYGLQWLAFGLMAPLGLGYFAWSEVKQRRASASGTDVPARKPRERGKQTREALAASSTHHQSAAARGVIGSGPTGEHGANQKLTDRYGRERT</sequence>
<feature type="compositionally biased region" description="Basic and acidic residues" evidence="7">
    <location>
        <begin position="254"/>
        <end position="266"/>
    </location>
</feature>
<evidence type="ECO:0000256" key="6">
    <source>
        <dbReference type="RuleBase" id="RU363076"/>
    </source>
</evidence>
<feature type="region of interest" description="Disordered" evidence="7">
    <location>
        <begin position="246"/>
        <end position="308"/>
    </location>
</feature>
<dbReference type="PANTHER" id="PTHR23427">
    <property type="entry name" value="SURFEIT LOCUS PROTEIN"/>
    <property type="match status" value="1"/>
</dbReference>
<dbReference type="PANTHER" id="PTHR23427:SF2">
    <property type="entry name" value="SURFEIT LOCUS PROTEIN 1"/>
    <property type="match status" value="1"/>
</dbReference>
<accession>A0A318RFJ6</accession>
<evidence type="ECO:0000256" key="7">
    <source>
        <dbReference type="SAM" id="MobiDB-lite"/>
    </source>
</evidence>
<proteinExistence type="inferred from homology"/>
<evidence type="ECO:0000313" key="8">
    <source>
        <dbReference type="EMBL" id="PYE15407.1"/>
    </source>
</evidence>
<evidence type="ECO:0000256" key="3">
    <source>
        <dbReference type="ARBA" id="ARBA00022692"/>
    </source>
</evidence>
<comment type="similarity">
    <text evidence="2 6">Belongs to the SURF1 family.</text>
</comment>
<feature type="transmembrane region" description="Helical" evidence="6">
    <location>
        <begin position="215"/>
        <end position="238"/>
    </location>
</feature>
<dbReference type="GO" id="GO:0005886">
    <property type="term" value="C:plasma membrane"/>
    <property type="evidence" value="ECO:0007669"/>
    <property type="project" value="UniProtKB-SubCell"/>
</dbReference>
<organism evidence="8 9">
    <name type="scientific">Williamsia limnetica</name>
    <dbReference type="NCBI Taxonomy" id="882452"/>
    <lineage>
        <taxon>Bacteria</taxon>
        <taxon>Bacillati</taxon>
        <taxon>Actinomycetota</taxon>
        <taxon>Actinomycetes</taxon>
        <taxon>Mycobacteriales</taxon>
        <taxon>Nocardiaceae</taxon>
        <taxon>Williamsia</taxon>
    </lineage>
</organism>
<dbReference type="EMBL" id="QJSP01000010">
    <property type="protein sequence ID" value="PYE15407.1"/>
    <property type="molecule type" value="Genomic_DNA"/>
</dbReference>
<keyword evidence="4 6" id="KW-1133">Transmembrane helix</keyword>
<dbReference type="Pfam" id="PF02104">
    <property type="entry name" value="SURF1"/>
    <property type="match status" value="1"/>
</dbReference>
<dbReference type="InterPro" id="IPR045214">
    <property type="entry name" value="Surf1/Surf4"/>
</dbReference>
<dbReference type="InterPro" id="IPR002994">
    <property type="entry name" value="Surf1/Shy1"/>
</dbReference>
<evidence type="ECO:0000256" key="2">
    <source>
        <dbReference type="ARBA" id="ARBA00007165"/>
    </source>
</evidence>
<feature type="transmembrane region" description="Helical" evidence="6">
    <location>
        <begin position="12"/>
        <end position="33"/>
    </location>
</feature>
<dbReference type="PROSITE" id="PS51257">
    <property type="entry name" value="PROKAR_LIPOPROTEIN"/>
    <property type="match status" value="1"/>
</dbReference>
<dbReference type="PROSITE" id="PS50895">
    <property type="entry name" value="SURF1"/>
    <property type="match status" value="1"/>
</dbReference>
<evidence type="ECO:0000256" key="5">
    <source>
        <dbReference type="ARBA" id="ARBA00023136"/>
    </source>
</evidence>
<dbReference type="CDD" id="cd06662">
    <property type="entry name" value="SURF1"/>
    <property type="match status" value="1"/>
</dbReference>
<dbReference type="AlphaFoldDB" id="A0A318RFJ6"/>
<keyword evidence="6" id="KW-1003">Cell membrane</keyword>
<name>A0A318RFJ6_WILLI</name>
<comment type="subcellular location">
    <subcellularLocation>
        <location evidence="6">Cell membrane</location>
        <topology evidence="6">Multi-pass membrane protein</topology>
    </subcellularLocation>
    <subcellularLocation>
        <location evidence="1">Membrane</location>
    </subcellularLocation>
</comment>
<dbReference type="Proteomes" id="UP000247591">
    <property type="component" value="Unassembled WGS sequence"/>
</dbReference>
<feature type="compositionally biased region" description="Low complexity" evidence="7">
    <location>
        <begin position="268"/>
        <end position="281"/>
    </location>
</feature>
<reference evidence="8 9" key="1">
    <citation type="submission" date="2018-06" db="EMBL/GenBank/DDBJ databases">
        <title>Genomic Encyclopedia of Type Strains, Phase IV (KMG-IV): sequencing the most valuable type-strain genomes for metagenomic binning, comparative biology and taxonomic classification.</title>
        <authorList>
            <person name="Goeker M."/>
        </authorList>
    </citation>
    <scope>NUCLEOTIDE SEQUENCE [LARGE SCALE GENOMIC DNA]</scope>
    <source>
        <strain evidence="8 9">DSM 45521</strain>
    </source>
</reference>